<evidence type="ECO:0000256" key="3">
    <source>
        <dbReference type="ARBA" id="ARBA00023015"/>
    </source>
</evidence>
<dbReference type="InterPro" id="IPR017930">
    <property type="entry name" value="Myb_dom"/>
</dbReference>
<dbReference type="PANTHER" id="PTHR47999:SF24">
    <property type="entry name" value="TRANSCRIPTION FACTOR MYB90"/>
    <property type="match status" value="1"/>
</dbReference>
<dbReference type="InterPro" id="IPR015495">
    <property type="entry name" value="Myb_TF_plants"/>
</dbReference>
<keyword evidence="6" id="KW-0804">Transcription</keyword>
<keyword evidence="3" id="KW-0805">Transcription regulation</keyword>
<evidence type="ECO:0000256" key="6">
    <source>
        <dbReference type="ARBA" id="ARBA00023163"/>
    </source>
</evidence>
<proteinExistence type="predicted"/>
<dbReference type="GO" id="GO:0080090">
    <property type="term" value="P:regulation of primary metabolic process"/>
    <property type="evidence" value="ECO:0007669"/>
    <property type="project" value="UniProtKB-ARBA"/>
</dbReference>
<comment type="subcellular location">
    <subcellularLocation>
        <location evidence="1">Nucleus</location>
    </subcellularLocation>
</comment>
<dbReference type="CDD" id="cd00167">
    <property type="entry name" value="SANT"/>
    <property type="match status" value="2"/>
</dbReference>
<dbReference type="PROSITE" id="PS51294">
    <property type="entry name" value="HTH_MYB"/>
    <property type="match status" value="2"/>
</dbReference>
<evidence type="ECO:0000256" key="7">
    <source>
        <dbReference type="ARBA" id="ARBA00023242"/>
    </source>
</evidence>
<evidence type="ECO:0000256" key="5">
    <source>
        <dbReference type="ARBA" id="ARBA00023159"/>
    </source>
</evidence>
<evidence type="ECO:0000256" key="1">
    <source>
        <dbReference type="ARBA" id="ARBA00004123"/>
    </source>
</evidence>
<evidence type="ECO:0000313" key="10">
    <source>
        <dbReference type="EMBL" id="KAK4602462.1"/>
    </source>
</evidence>
<dbReference type="GO" id="GO:0003677">
    <property type="term" value="F:DNA binding"/>
    <property type="evidence" value="ECO:0007669"/>
    <property type="project" value="UniProtKB-KW"/>
</dbReference>
<name>A0AAN7G139_QUERU</name>
<feature type="domain" description="HTH myb-type" evidence="9">
    <location>
        <begin position="56"/>
        <end position="110"/>
    </location>
</feature>
<dbReference type="AlphaFoldDB" id="A0AAN7G139"/>
<keyword evidence="4" id="KW-0238">DNA-binding</keyword>
<keyword evidence="2" id="KW-0677">Repeat</keyword>
<comment type="caution">
    <text evidence="10">The sequence shown here is derived from an EMBL/GenBank/DDBJ whole genome shotgun (WGS) entry which is preliminary data.</text>
</comment>
<evidence type="ECO:0000313" key="11">
    <source>
        <dbReference type="Proteomes" id="UP001324115"/>
    </source>
</evidence>
<accession>A0AAN7G139</accession>
<keyword evidence="11" id="KW-1185">Reference proteome</keyword>
<dbReference type="InterPro" id="IPR001005">
    <property type="entry name" value="SANT/Myb"/>
</dbReference>
<keyword evidence="7" id="KW-0539">Nucleus</keyword>
<gene>
    <name evidence="10" type="ORF">RGQ29_011492</name>
</gene>
<feature type="domain" description="Myb-like" evidence="8">
    <location>
        <begin position="56"/>
        <end position="106"/>
    </location>
</feature>
<feature type="domain" description="Myb-like" evidence="8">
    <location>
        <begin position="3"/>
        <end position="55"/>
    </location>
</feature>
<sequence length="249" mass="28241">MGSFGVRKGAWSKEEDILLSQCIEKYGEGRWHQVPLRAGLNRCRKSCRLRWLNYLRPNIKRGNFAEDEVDLLIRLHKLLGNRWSLIAGRLPGRTANDVKNYWNTHLRKKVISRTNDAEEKAQDTVKVTVIKPQPGTLSKNLTLAGGKPIIAERFQLNENVNDVSSTLMPSEYKINWWESLLNGEAGGVKVPVSLSCGLESEPKPNLWAEEIGPEEKVGNIHFYAYDDDGLSFWGDSSFDIDLWNFLNAG</sequence>
<evidence type="ECO:0000256" key="2">
    <source>
        <dbReference type="ARBA" id="ARBA00022737"/>
    </source>
</evidence>
<dbReference type="SMART" id="SM00717">
    <property type="entry name" value="SANT"/>
    <property type="match status" value="2"/>
</dbReference>
<dbReference type="PANTHER" id="PTHR47999">
    <property type="entry name" value="TRANSCRIPTION FACTOR MYB8-RELATED-RELATED"/>
    <property type="match status" value="1"/>
</dbReference>
<organism evidence="10 11">
    <name type="scientific">Quercus rubra</name>
    <name type="common">Northern red oak</name>
    <name type="synonym">Quercus borealis</name>
    <dbReference type="NCBI Taxonomy" id="3512"/>
    <lineage>
        <taxon>Eukaryota</taxon>
        <taxon>Viridiplantae</taxon>
        <taxon>Streptophyta</taxon>
        <taxon>Embryophyta</taxon>
        <taxon>Tracheophyta</taxon>
        <taxon>Spermatophyta</taxon>
        <taxon>Magnoliopsida</taxon>
        <taxon>eudicotyledons</taxon>
        <taxon>Gunneridae</taxon>
        <taxon>Pentapetalae</taxon>
        <taxon>rosids</taxon>
        <taxon>fabids</taxon>
        <taxon>Fagales</taxon>
        <taxon>Fagaceae</taxon>
        <taxon>Quercus</taxon>
    </lineage>
</organism>
<feature type="domain" description="HTH myb-type" evidence="9">
    <location>
        <begin position="3"/>
        <end position="55"/>
    </location>
</feature>
<dbReference type="FunFam" id="1.10.10.60:FF:000218">
    <property type="entry name" value="Myb transcription factor"/>
    <property type="match status" value="1"/>
</dbReference>
<dbReference type="GO" id="GO:0005634">
    <property type="term" value="C:nucleus"/>
    <property type="evidence" value="ECO:0007669"/>
    <property type="project" value="UniProtKB-SubCell"/>
</dbReference>
<evidence type="ECO:0000259" key="8">
    <source>
        <dbReference type="PROSITE" id="PS50090"/>
    </source>
</evidence>
<dbReference type="Proteomes" id="UP001324115">
    <property type="component" value="Unassembled WGS sequence"/>
</dbReference>
<dbReference type="Pfam" id="PF00249">
    <property type="entry name" value="Myb_DNA-binding"/>
    <property type="match status" value="2"/>
</dbReference>
<dbReference type="SUPFAM" id="SSF46689">
    <property type="entry name" value="Homeodomain-like"/>
    <property type="match status" value="1"/>
</dbReference>
<dbReference type="FunFam" id="1.10.10.60:FF:000402">
    <property type="entry name" value="Transcription factor MYB113"/>
    <property type="match status" value="1"/>
</dbReference>
<dbReference type="Gene3D" id="1.10.10.60">
    <property type="entry name" value="Homeodomain-like"/>
    <property type="match status" value="2"/>
</dbReference>
<dbReference type="EMBL" id="JAXUIC010000002">
    <property type="protein sequence ID" value="KAK4602462.1"/>
    <property type="molecule type" value="Genomic_DNA"/>
</dbReference>
<protein>
    <submittedName>
        <fullName evidence="10">Uncharacterized protein</fullName>
    </submittedName>
</protein>
<dbReference type="InterPro" id="IPR009057">
    <property type="entry name" value="Homeodomain-like_sf"/>
</dbReference>
<evidence type="ECO:0000259" key="9">
    <source>
        <dbReference type="PROSITE" id="PS51294"/>
    </source>
</evidence>
<evidence type="ECO:0000256" key="4">
    <source>
        <dbReference type="ARBA" id="ARBA00023125"/>
    </source>
</evidence>
<reference evidence="10 11" key="1">
    <citation type="journal article" date="2023" name="G3 (Bethesda)">
        <title>A haplotype-resolved chromosome-scale genome for Quercus rubra L. provides insights into the genetics of adaptive traits for red oak species.</title>
        <authorList>
            <person name="Kapoor B."/>
            <person name="Jenkins J."/>
            <person name="Schmutz J."/>
            <person name="Zhebentyayeva T."/>
            <person name="Kuelheim C."/>
            <person name="Coggeshall M."/>
            <person name="Heim C."/>
            <person name="Lasky J.R."/>
            <person name="Leites L."/>
            <person name="Islam-Faridi N."/>
            <person name="Romero-Severson J."/>
            <person name="DeLeo V.L."/>
            <person name="Lucas S.M."/>
            <person name="Lazic D."/>
            <person name="Gailing O."/>
            <person name="Carlson J."/>
            <person name="Staton M."/>
        </authorList>
    </citation>
    <scope>NUCLEOTIDE SEQUENCE [LARGE SCALE GENOMIC DNA]</scope>
    <source>
        <strain evidence="10">Pseudo-F2</strain>
    </source>
</reference>
<keyword evidence="5" id="KW-0010">Activator</keyword>
<dbReference type="PROSITE" id="PS50090">
    <property type="entry name" value="MYB_LIKE"/>
    <property type="match status" value="2"/>
</dbReference>